<feature type="transmembrane region" description="Helical" evidence="9">
    <location>
        <begin position="201"/>
        <end position="220"/>
    </location>
</feature>
<dbReference type="HOGENOM" id="CLU_028808_0_0_0"/>
<dbReference type="InParanoid" id="E8R462"/>
<comment type="subcellular location">
    <subcellularLocation>
        <location evidence="1 8">Cell membrane</location>
        <topology evidence="1 8">Multi-pass membrane protein</topology>
    </subcellularLocation>
</comment>
<evidence type="ECO:0000256" key="6">
    <source>
        <dbReference type="ARBA" id="ARBA00022989"/>
    </source>
</evidence>
<organism evidence="10 11">
    <name type="scientific">Isosphaera pallida (strain ATCC 43644 / DSM 9630 / IS1B)</name>
    <dbReference type="NCBI Taxonomy" id="575540"/>
    <lineage>
        <taxon>Bacteria</taxon>
        <taxon>Pseudomonadati</taxon>
        <taxon>Planctomycetota</taxon>
        <taxon>Planctomycetia</taxon>
        <taxon>Isosphaerales</taxon>
        <taxon>Isosphaeraceae</taxon>
        <taxon>Isosphaera</taxon>
    </lineage>
</organism>
<dbReference type="KEGG" id="ipa:Isop_1061"/>
<dbReference type="Gene3D" id="1.10.3470.10">
    <property type="entry name" value="ABC transporter involved in vitamin B12 uptake, BtuC"/>
    <property type="match status" value="1"/>
</dbReference>
<dbReference type="EMBL" id="CP002353">
    <property type="protein sequence ID" value="ADV61649.1"/>
    <property type="molecule type" value="Genomic_DNA"/>
</dbReference>
<accession>E8R462</accession>
<dbReference type="STRING" id="575540.Isop_1061"/>
<dbReference type="CDD" id="cd06550">
    <property type="entry name" value="TM_ABC_iron-siderophores_like"/>
    <property type="match status" value="1"/>
</dbReference>
<keyword evidence="4" id="KW-1003">Cell membrane</keyword>
<evidence type="ECO:0000256" key="9">
    <source>
        <dbReference type="SAM" id="Phobius"/>
    </source>
</evidence>
<dbReference type="InterPro" id="IPR001626">
    <property type="entry name" value="ABC_TroCD"/>
</dbReference>
<feature type="transmembrane region" description="Helical" evidence="9">
    <location>
        <begin position="101"/>
        <end position="120"/>
    </location>
</feature>
<dbReference type="GO" id="GO:0010043">
    <property type="term" value="P:response to zinc ion"/>
    <property type="evidence" value="ECO:0007669"/>
    <property type="project" value="TreeGrafter"/>
</dbReference>
<reference key="1">
    <citation type="submission" date="2010-11" db="EMBL/GenBank/DDBJ databases">
        <title>The complete sequence of chromosome of Isophaera pallida ATCC 43644.</title>
        <authorList>
            <consortium name="US DOE Joint Genome Institute (JGI-PGF)"/>
            <person name="Lucas S."/>
            <person name="Copeland A."/>
            <person name="Lapidus A."/>
            <person name="Bruce D."/>
            <person name="Goodwin L."/>
            <person name="Pitluck S."/>
            <person name="Kyrpides N."/>
            <person name="Mavromatis K."/>
            <person name="Pagani I."/>
            <person name="Ivanova N."/>
            <person name="Saunders E."/>
            <person name="Brettin T."/>
            <person name="Detter J.C."/>
            <person name="Han C."/>
            <person name="Tapia R."/>
            <person name="Land M."/>
            <person name="Hauser L."/>
            <person name="Markowitz V."/>
            <person name="Cheng J.-F."/>
            <person name="Hugenholtz P."/>
            <person name="Woyke T."/>
            <person name="Wu D."/>
            <person name="Eisen J.A."/>
        </authorList>
    </citation>
    <scope>NUCLEOTIDE SEQUENCE</scope>
    <source>
        <strain>ATCC 43644</strain>
    </source>
</reference>
<evidence type="ECO:0000256" key="3">
    <source>
        <dbReference type="ARBA" id="ARBA00022448"/>
    </source>
</evidence>
<feature type="transmembrane region" description="Helical" evidence="9">
    <location>
        <begin position="16"/>
        <end position="38"/>
    </location>
</feature>
<dbReference type="FunCoup" id="E8R462">
    <property type="interactions" value="237"/>
</dbReference>
<reference evidence="10 11" key="2">
    <citation type="journal article" date="2011" name="Stand. Genomic Sci.">
        <title>Complete genome sequence of Isosphaera pallida type strain (IS1B).</title>
        <authorList>
            <consortium name="US DOE Joint Genome Institute (JGI-PGF)"/>
            <person name="Goker M."/>
            <person name="Cleland D."/>
            <person name="Saunders E."/>
            <person name="Lapidus A."/>
            <person name="Nolan M."/>
            <person name="Lucas S."/>
            <person name="Hammon N."/>
            <person name="Deshpande S."/>
            <person name="Cheng J.F."/>
            <person name="Tapia R."/>
            <person name="Han C."/>
            <person name="Goodwin L."/>
            <person name="Pitluck S."/>
            <person name="Liolios K."/>
            <person name="Pagani I."/>
            <person name="Ivanova N."/>
            <person name="Mavromatis K."/>
            <person name="Pati A."/>
            <person name="Chen A."/>
            <person name="Palaniappan K."/>
            <person name="Land M."/>
            <person name="Hauser L."/>
            <person name="Chang Y.J."/>
            <person name="Jeffries C.D."/>
            <person name="Detter J.C."/>
            <person name="Beck B."/>
            <person name="Woyke T."/>
            <person name="Bristow J."/>
            <person name="Eisen J.A."/>
            <person name="Markowitz V."/>
            <person name="Hugenholtz P."/>
            <person name="Kyrpides N.C."/>
            <person name="Klenk H.P."/>
        </authorList>
    </citation>
    <scope>NUCLEOTIDE SEQUENCE [LARGE SCALE GENOMIC DNA]</scope>
    <source>
        <strain evidence="11">ATCC 43644 / DSM 9630 / IS1B</strain>
    </source>
</reference>
<comment type="similarity">
    <text evidence="2 8">Belongs to the ABC-3 integral membrane protein family.</text>
</comment>
<evidence type="ECO:0000256" key="8">
    <source>
        <dbReference type="RuleBase" id="RU003943"/>
    </source>
</evidence>
<evidence type="ECO:0000256" key="5">
    <source>
        <dbReference type="ARBA" id="ARBA00022692"/>
    </source>
</evidence>
<sequence length="361" mass="38004">MNASNSLDWLTSYNTWVVLGGVGLLGANAGMVGTFAVLRGRSLMGDALAHAALPGVCLGFWVAGGRAVGPMLLGALLTGCLGLLVLAFLKRWTRLPDDAGLGVVLSVFFGVGIVMSRLIQNNAAGGAKAGLESYILGKTAGILMSDLLVIAVVALISALLVGLMFKEFLMVAFDEGFARAVGLPTTTLDLAMTSLTALTVIVGLPAVGVVMMAALLIIPAASARLWSDRLEIVLLVAASLGAVASASGALTSAALNLPAGPTVVLSGAGLFLLSLLLAPRRGLLTTRWRAWCQTQALKITDPRFNRAMIRAFFERHPQMLNDLEDLNSLRLERLLSPEEFAALAERVRLDLVREETQEARS</sequence>
<dbReference type="GO" id="GO:0043190">
    <property type="term" value="C:ATP-binding cassette (ABC) transporter complex"/>
    <property type="evidence" value="ECO:0007669"/>
    <property type="project" value="InterPro"/>
</dbReference>
<keyword evidence="11" id="KW-1185">Reference proteome</keyword>
<keyword evidence="5 8" id="KW-0812">Transmembrane</keyword>
<dbReference type="Proteomes" id="UP000008631">
    <property type="component" value="Chromosome"/>
</dbReference>
<proteinExistence type="inferred from homology"/>
<protein>
    <submittedName>
        <fullName evidence="10">ABC-3 protein</fullName>
    </submittedName>
</protein>
<dbReference type="RefSeq" id="WP_013563938.1">
    <property type="nucleotide sequence ID" value="NC_014962.1"/>
</dbReference>
<name>E8R462_ISOPI</name>
<keyword evidence="7 9" id="KW-0472">Membrane</keyword>
<feature type="transmembrane region" description="Helical" evidence="9">
    <location>
        <begin position="259"/>
        <end position="278"/>
    </location>
</feature>
<evidence type="ECO:0000256" key="1">
    <source>
        <dbReference type="ARBA" id="ARBA00004651"/>
    </source>
</evidence>
<evidence type="ECO:0000313" key="10">
    <source>
        <dbReference type="EMBL" id="ADV61649.1"/>
    </source>
</evidence>
<evidence type="ECO:0000256" key="4">
    <source>
        <dbReference type="ARBA" id="ARBA00022475"/>
    </source>
</evidence>
<feature type="transmembrane region" description="Helical" evidence="9">
    <location>
        <begin position="70"/>
        <end position="89"/>
    </location>
</feature>
<keyword evidence="3 8" id="KW-0813">Transport</keyword>
<dbReference type="PANTHER" id="PTHR30477">
    <property type="entry name" value="ABC-TRANSPORTER METAL-BINDING PROTEIN"/>
    <property type="match status" value="1"/>
</dbReference>
<feature type="transmembrane region" description="Helical" evidence="9">
    <location>
        <begin position="232"/>
        <end position="253"/>
    </location>
</feature>
<dbReference type="Pfam" id="PF00950">
    <property type="entry name" value="ABC-3"/>
    <property type="match status" value="1"/>
</dbReference>
<dbReference type="GO" id="GO:0055085">
    <property type="term" value="P:transmembrane transport"/>
    <property type="evidence" value="ECO:0007669"/>
    <property type="project" value="InterPro"/>
</dbReference>
<feature type="transmembrane region" description="Helical" evidence="9">
    <location>
        <begin position="140"/>
        <end position="165"/>
    </location>
</feature>
<evidence type="ECO:0000256" key="7">
    <source>
        <dbReference type="ARBA" id="ARBA00023136"/>
    </source>
</evidence>
<evidence type="ECO:0000256" key="2">
    <source>
        <dbReference type="ARBA" id="ARBA00008034"/>
    </source>
</evidence>
<dbReference type="PANTHER" id="PTHR30477:SF3">
    <property type="entry name" value="METAL TRANSPORT SYSTEM MEMBRANE PROTEIN CT_069-RELATED"/>
    <property type="match status" value="1"/>
</dbReference>
<dbReference type="eggNOG" id="COG1108">
    <property type="taxonomic scope" value="Bacteria"/>
</dbReference>
<dbReference type="InterPro" id="IPR037294">
    <property type="entry name" value="ABC_BtuC-like"/>
</dbReference>
<dbReference type="SUPFAM" id="SSF81345">
    <property type="entry name" value="ABC transporter involved in vitamin B12 uptake, BtuC"/>
    <property type="match status" value="1"/>
</dbReference>
<keyword evidence="6 9" id="KW-1133">Transmembrane helix</keyword>
<gene>
    <name evidence="10" type="ordered locus">Isop_1061</name>
</gene>
<dbReference type="AlphaFoldDB" id="E8R462"/>
<evidence type="ECO:0000313" key="11">
    <source>
        <dbReference type="Proteomes" id="UP000008631"/>
    </source>
</evidence>